<dbReference type="PROSITE" id="PS00108">
    <property type="entry name" value="PROTEIN_KINASE_ST"/>
    <property type="match status" value="1"/>
</dbReference>
<comment type="similarity">
    <text evidence="3">In the C-terminal section; belongs to the protein kinase superfamily. Ser/Thr protein kinase family.</text>
</comment>
<keyword evidence="12" id="KW-1133">Transmembrane helix</keyword>
<keyword evidence="19" id="KW-1185">Reference proteome</keyword>
<evidence type="ECO:0000256" key="9">
    <source>
        <dbReference type="ARBA" id="ARBA00022741"/>
    </source>
</evidence>
<evidence type="ECO:0000256" key="7">
    <source>
        <dbReference type="ARBA" id="ARBA00022692"/>
    </source>
</evidence>
<dbReference type="InterPro" id="IPR017441">
    <property type="entry name" value="Protein_kinase_ATP_BS"/>
</dbReference>
<dbReference type="Pfam" id="PF07714">
    <property type="entry name" value="PK_Tyr_Ser-Thr"/>
    <property type="match status" value="2"/>
</dbReference>
<keyword evidence="9 16" id="KW-0547">Nucleotide-binding</keyword>
<dbReference type="FunFam" id="1.10.510.10:FF:000240">
    <property type="entry name" value="Lectin-domain containing receptor kinase A4.3"/>
    <property type="match status" value="1"/>
</dbReference>
<dbReference type="GO" id="GO:0009506">
    <property type="term" value="C:plasmodesma"/>
    <property type="evidence" value="ECO:0007669"/>
    <property type="project" value="TreeGrafter"/>
</dbReference>
<comment type="similarity">
    <text evidence="2">In the N-terminal section; belongs to the leguminous lectin family.</text>
</comment>
<evidence type="ECO:0000256" key="13">
    <source>
        <dbReference type="ARBA" id="ARBA00023136"/>
    </source>
</evidence>
<comment type="caution">
    <text evidence="18">The sequence shown here is derived from an EMBL/GenBank/DDBJ whole genome shotgun (WGS) entry which is preliminary data.</text>
</comment>
<dbReference type="PANTHER" id="PTHR27003:SF471">
    <property type="entry name" value="VASCULAR ENDOTHELIAL GROWTH FACTOR RECEPTOR 2 (VEGFR2)-RELATED"/>
    <property type="match status" value="1"/>
</dbReference>
<dbReference type="Gene3D" id="1.10.510.10">
    <property type="entry name" value="Transferase(Phosphotransferase) domain 1"/>
    <property type="match status" value="3"/>
</dbReference>
<accession>A0AAD8NXS6</accession>
<dbReference type="Pfam" id="PF00069">
    <property type="entry name" value="Pkinase"/>
    <property type="match status" value="1"/>
</dbReference>
<keyword evidence="4" id="KW-1003">Cell membrane</keyword>
<dbReference type="PANTHER" id="PTHR27003">
    <property type="entry name" value="OS07G0166700 PROTEIN"/>
    <property type="match status" value="1"/>
</dbReference>
<dbReference type="InterPro" id="IPR011009">
    <property type="entry name" value="Kinase-like_dom_sf"/>
</dbReference>
<comment type="subcellular location">
    <subcellularLocation>
        <location evidence="1">Cell membrane</location>
        <topology evidence="1">Single-pass type I membrane protein</topology>
    </subcellularLocation>
</comment>
<evidence type="ECO:0000256" key="1">
    <source>
        <dbReference type="ARBA" id="ARBA00004251"/>
    </source>
</evidence>
<evidence type="ECO:0000259" key="17">
    <source>
        <dbReference type="PROSITE" id="PS50011"/>
    </source>
</evidence>
<evidence type="ECO:0000256" key="2">
    <source>
        <dbReference type="ARBA" id="ARBA00008536"/>
    </source>
</evidence>
<evidence type="ECO:0000256" key="8">
    <source>
        <dbReference type="ARBA" id="ARBA00022729"/>
    </source>
</evidence>
<dbReference type="Proteomes" id="UP001229421">
    <property type="component" value="Unassembled WGS sequence"/>
</dbReference>
<evidence type="ECO:0000256" key="14">
    <source>
        <dbReference type="ARBA" id="ARBA00023170"/>
    </source>
</evidence>
<dbReference type="GO" id="GO:0004674">
    <property type="term" value="F:protein serine/threonine kinase activity"/>
    <property type="evidence" value="ECO:0007669"/>
    <property type="project" value="UniProtKB-KW"/>
</dbReference>
<dbReference type="PROSITE" id="PS00107">
    <property type="entry name" value="PROTEIN_KINASE_ATP"/>
    <property type="match status" value="1"/>
</dbReference>
<evidence type="ECO:0000256" key="5">
    <source>
        <dbReference type="ARBA" id="ARBA00022527"/>
    </source>
</evidence>
<evidence type="ECO:0000256" key="6">
    <source>
        <dbReference type="ARBA" id="ARBA00022679"/>
    </source>
</evidence>
<keyword evidence="14" id="KW-0675">Receptor</keyword>
<keyword evidence="7" id="KW-0812">Transmembrane</keyword>
<proteinExistence type="inferred from homology"/>
<evidence type="ECO:0000313" key="18">
    <source>
        <dbReference type="EMBL" id="KAK1424669.1"/>
    </source>
</evidence>
<keyword evidence="6" id="KW-0808">Transferase</keyword>
<dbReference type="GO" id="GO:0005886">
    <property type="term" value="C:plasma membrane"/>
    <property type="evidence" value="ECO:0007669"/>
    <property type="project" value="UniProtKB-SubCell"/>
</dbReference>
<dbReference type="FunFam" id="3.30.200.20:FF:000039">
    <property type="entry name" value="receptor-like protein kinase FERONIA"/>
    <property type="match status" value="1"/>
</dbReference>
<dbReference type="PROSITE" id="PS50011">
    <property type="entry name" value="PROTEIN_KINASE_DOM"/>
    <property type="match status" value="1"/>
</dbReference>
<dbReference type="InterPro" id="IPR000719">
    <property type="entry name" value="Prot_kinase_dom"/>
</dbReference>
<evidence type="ECO:0000256" key="11">
    <source>
        <dbReference type="ARBA" id="ARBA00022840"/>
    </source>
</evidence>
<keyword evidence="13" id="KW-0472">Membrane</keyword>
<dbReference type="AlphaFoldDB" id="A0AAD8NXS6"/>
<name>A0AAD8NXS6_TARER</name>
<keyword evidence="15" id="KW-0325">Glycoprotein</keyword>
<evidence type="ECO:0000256" key="15">
    <source>
        <dbReference type="ARBA" id="ARBA00023180"/>
    </source>
</evidence>
<dbReference type="Gene3D" id="3.30.200.20">
    <property type="entry name" value="Phosphorylase Kinase, domain 1"/>
    <property type="match status" value="1"/>
</dbReference>
<evidence type="ECO:0000256" key="10">
    <source>
        <dbReference type="ARBA" id="ARBA00022777"/>
    </source>
</evidence>
<keyword evidence="8" id="KW-0732">Signal</keyword>
<dbReference type="EMBL" id="JAUHHV010000005">
    <property type="protein sequence ID" value="KAK1424669.1"/>
    <property type="molecule type" value="Genomic_DNA"/>
</dbReference>
<feature type="binding site" evidence="16">
    <location>
        <position position="198"/>
    </location>
    <ligand>
        <name>ATP</name>
        <dbReference type="ChEBI" id="CHEBI:30616"/>
    </ligand>
</feature>
<evidence type="ECO:0000256" key="3">
    <source>
        <dbReference type="ARBA" id="ARBA00010217"/>
    </source>
</evidence>
<sequence length="623" mass="71473">MFLPPNQEDEALHLNKCIGRTFYTDPEYKKKYKLKKESDVYSFGVLLFEIFCGRFANDSMYKTDKMKGLAPVARNSFYEETLVHMMDPELHDETNENKFNQNKGLNKDSLRTFTQIATRCVADIQNHRPTMKVVVTLLEKALFLHENKDNRKISLLDIKHATQSFHEGNLIGGGGFGSVYKGILQNGNGVNVVIAAKKLNKSDQGEQQFLNEIRILSEYEHENVIGLVGYCKEEDEQIIVFEYASNGSLDAYLQKPFLTWVMRLNICIEVASALYFLHGGFGRRAKVIHRDIKTPNILLDHVWKAKLADFGLSLITPISNDTDYVIDHTCGTPGYFDPVYKSSKVLTMESDVYSFGVVLFEVLCGRSTHEVYKHEGRYLPDLIKRSFEKEKQDEVVFEQIRKQIEPKSLQTFQKIAYQCLADEKDNRPTIKKVLAELMKASVIQASTAFTHLQIPLEDVAKATNNFHHDNIIGHGEFDPAIEKMGGVTHKSDIYSFGVVLFEILCGRKAFVHNNNNDDRFLAPLAKKHYENDNLLDIIFRGVHMTKKSFLIYTNIAYSCLHDDLTRRPSMKYIIRELEKASQSNYNDPASRPSVQDVIHELEQAIQENNFHETNFEGLDMVWM</sequence>
<gene>
    <name evidence="18" type="ORF">QVD17_20003</name>
</gene>
<keyword evidence="11 16" id="KW-0067">ATP-binding</keyword>
<evidence type="ECO:0000256" key="12">
    <source>
        <dbReference type="ARBA" id="ARBA00022989"/>
    </source>
</evidence>
<dbReference type="InterPro" id="IPR045272">
    <property type="entry name" value="ANXUR1/2-like"/>
</dbReference>
<dbReference type="SMART" id="SM00220">
    <property type="entry name" value="S_TKc"/>
    <property type="match status" value="1"/>
</dbReference>
<reference evidence="18" key="1">
    <citation type="journal article" date="2023" name="bioRxiv">
        <title>Improved chromosome-level genome assembly for marigold (Tagetes erecta).</title>
        <authorList>
            <person name="Jiang F."/>
            <person name="Yuan L."/>
            <person name="Wang S."/>
            <person name="Wang H."/>
            <person name="Xu D."/>
            <person name="Wang A."/>
            <person name="Fan W."/>
        </authorList>
    </citation>
    <scope>NUCLEOTIDE SEQUENCE</scope>
    <source>
        <strain evidence="18">WSJ</strain>
        <tissue evidence="18">Leaf</tissue>
    </source>
</reference>
<dbReference type="GO" id="GO:0004714">
    <property type="term" value="F:transmembrane receptor protein tyrosine kinase activity"/>
    <property type="evidence" value="ECO:0007669"/>
    <property type="project" value="InterPro"/>
</dbReference>
<evidence type="ECO:0000256" key="16">
    <source>
        <dbReference type="PROSITE-ProRule" id="PRU10141"/>
    </source>
</evidence>
<dbReference type="InterPro" id="IPR008271">
    <property type="entry name" value="Ser/Thr_kinase_AS"/>
</dbReference>
<protein>
    <recommendedName>
        <fullName evidence="17">Protein kinase domain-containing protein</fullName>
    </recommendedName>
</protein>
<dbReference type="GO" id="GO:0005524">
    <property type="term" value="F:ATP binding"/>
    <property type="evidence" value="ECO:0007669"/>
    <property type="project" value="UniProtKB-UniRule"/>
</dbReference>
<dbReference type="InterPro" id="IPR001245">
    <property type="entry name" value="Ser-Thr/Tyr_kinase_cat_dom"/>
</dbReference>
<dbReference type="GO" id="GO:0002229">
    <property type="term" value="P:defense response to oomycetes"/>
    <property type="evidence" value="ECO:0007669"/>
    <property type="project" value="UniProtKB-ARBA"/>
</dbReference>
<dbReference type="SUPFAM" id="SSF56112">
    <property type="entry name" value="Protein kinase-like (PK-like)"/>
    <property type="match status" value="3"/>
</dbReference>
<feature type="domain" description="Protein kinase" evidence="17">
    <location>
        <begin position="165"/>
        <end position="443"/>
    </location>
</feature>
<organism evidence="18 19">
    <name type="scientific">Tagetes erecta</name>
    <name type="common">African marigold</name>
    <dbReference type="NCBI Taxonomy" id="13708"/>
    <lineage>
        <taxon>Eukaryota</taxon>
        <taxon>Viridiplantae</taxon>
        <taxon>Streptophyta</taxon>
        <taxon>Embryophyta</taxon>
        <taxon>Tracheophyta</taxon>
        <taxon>Spermatophyta</taxon>
        <taxon>Magnoliopsida</taxon>
        <taxon>eudicotyledons</taxon>
        <taxon>Gunneridae</taxon>
        <taxon>Pentapetalae</taxon>
        <taxon>asterids</taxon>
        <taxon>campanulids</taxon>
        <taxon>Asterales</taxon>
        <taxon>Asteraceae</taxon>
        <taxon>Asteroideae</taxon>
        <taxon>Heliantheae alliance</taxon>
        <taxon>Tageteae</taxon>
        <taxon>Tagetes</taxon>
    </lineage>
</organism>
<evidence type="ECO:0000313" key="19">
    <source>
        <dbReference type="Proteomes" id="UP001229421"/>
    </source>
</evidence>
<evidence type="ECO:0000256" key="4">
    <source>
        <dbReference type="ARBA" id="ARBA00022475"/>
    </source>
</evidence>
<keyword evidence="10" id="KW-0418">Kinase</keyword>
<keyword evidence="5" id="KW-0723">Serine/threonine-protein kinase</keyword>